<dbReference type="CDD" id="cd11386">
    <property type="entry name" value="MCP_signal"/>
    <property type="match status" value="1"/>
</dbReference>
<feature type="transmembrane region" description="Helical" evidence="5">
    <location>
        <begin position="183"/>
        <end position="207"/>
    </location>
</feature>
<dbReference type="SMART" id="SM00283">
    <property type="entry name" value="MA"/>
    <property type="match status" value="1"/>
</dbReference>
<evidence type="ECO:0000256" key="4">
    <source>
        <dbReference type="PROSITE-ProRule" id="PRU00284"/>
    </source>
</evidence>
<comment type="subcellular location">
    <subcellularLocation>
        <location evidence="1">Membrane</location>
    </subcellularLocation>
</comment>
<dbReference type="EMBL" id="JAHLFE010000217">
    <property type="protein sequence ID" value="MBU3845276.1"/>
    <property type="molecule type" value="Genomic_DNA"/>
</dbReference>
<dbReference type="Gene3D" id="1.10.287.950">
    <property type="entry name" value="Methyl-accepting chemotaxis protein"/>
    <property type="match status" value="1"/>
</dbReference>
<reference evidence="8" key="1">
    <citation type="journal article" date="2021" name="PeerJ">
        <title>Extensive microbial diversity within the chicken gut microbiome revealed by metagenomics and culture.</title>
        <authorList>
            <person name="Gilroy R."/>
            <person name="Ravi A."/>
            <person name="Getino M."/>
            <person name="Pursley I."/>
            <person name="Horton D.L."/>
            <person name="Alikhan N.F."/>
            <person name="Baker D."/>
            <person name="Gharbi K."/>
            <person name="Hall N."/>
            <person name="Watson M."/>
            <person name="Adriaenssens E.M."/>
            <person name="Foster-Nyarko E."/>
            <person name="Jarju S."/>
            <person name="Secka A."/>
            <person name="Antonio M."/>
            <person name="Oren A."/>
            <person name="Chaudhuri R.R."/>
            <person name="La Ragione R."/>
            <person name="Hildebrand F."/>
            <person name="Pallen M.J."/>
        </authorList>
    </citation>
    <scope>NUCLEOTIDE SEQUENCE</scope>
    <source>
        <strain evidence="8">378</strain>
    </source>
</reference>
<keyword evidence="5" id="KW-0812">Transmembrane</keyword>
<sequence>MHWYLALSLRTKLVLSFALVILFTLIITISALWSMQNYRNVADFFHWTLAERYQRVEKALVATLQTEEDILIFINDYQNTPTVLPAAESSLKSLKQYSDNLQMARFPTEIGAVKDSSEQIIAIFNDKVKPLVMQGNVEEATKVYVNELILLFSRSTSNVNKVRAAQIDEVLGHAEDAASVAPMFLVSIVAAISVVISLLIATLTASYCKKAIYLIGEGVKRLEQQDLNTPLEMDYYDEFGRLAKVMESLRLKLNEVISEIFAVSNASQKAMNTMVNDMEKLSQNAKDAESRALTVAASSDEMVSTTREIAASCEQATTLSGQSRDITSEGIVKAKGTIADINQQSDQTKNDSKQIATMINQSRSISSIVGTIDEIASQTNLLALNAAIEAARAGEAGRGFAVVADEVRALASRTSSSTNEIVQMVSLIEKDANQATQSMERSMSDMESIAKETSSLEDVFGEILSHVNEVDTQITQIAAAVEEQSTATAEISQHMQSLSSIAQEVAQVAQTTTSSLQDCTKGIDQLQLKMSNFKL</sequence>
<evidence type="ECO:0000313" key="8">
    <source>
        <dbReference type="EMBL" id="MBU3845276.1"/>
    </source>
</evidence>
<feature type="domain" description="HAMP" evidence="7">
    <location>
        <begin position="215"/>
        <end position="258"/>
    </location>
</feature>
<evidence type="ECO:0000256" key="1">
    <source>
        <dbReference type="ARBA" id="ARBA00004370"/>
    </source>
</evidence>
<evidence type="ECO:0000313" key="9">
    <source>
        <dbReference type="Proteomes" id="UP000733611"/>
    </source>
</evidence>
<dbReference type="Pfam" id="PF00015">
    <property type="entry name" value="MCPsignal"/>
    <property type="match status" value="1"/>
</dbReference>
<dbReference type="InterPro" id="IPR003660">
    <property type="entry name" value="HAMP_dom"/>
</dbReference>
<evidence type="ECO:0000259" key="6">
    <source>
        <dbReference type="PROSITE" id="PS50111"/>
    </source>
</evidence>
<dbReference type="AlphaFoldDB" id="A0A948X2A6"/>
<evidence type="ECO:0000256" key="2">
    <source>
        <dbReference type="ARBA" id="ARBA00023224"/>
    </source>
</evidence>
<dbReference type="PROSITE" id="PS50111">
    <property type="entry name" value="CHEMOTAXIS_TRANSDUC_2"/>
    <property type="match status" value="1"/>
</dbReference>
<dbReference type="GO" id="GO:0016020">
    <property type="term" value="C:membrane"/>
    <property type="evidence" value="ECO:0007669"/>
    <property type="project" value="UniProtKB-SubCell"/>
</dbReference>
<protein>
    <submittedName>
        <fullName evidence="8">Methyl-accepting chemotaxis protein</fullName>
    </submittedName>
</protein>
<dbReference type="PANTHER" id="PTHR32089:SF112">
    <property type="entry name" value="LYSOZYME-LIKE PROTEIN-RELATED"/>
    <property type="match status" value="1"/>
</dbReference>
<keyword evidence="5" id="KW-1133">Transmembrane helix</keyword>
<evidence type="ECO:0000256" key="5">
    <source>
        <dbReference type="SAM" id="Phobius"/>
    </source>
</evidence>
<dbReference type="GO" id="GO:0007165">
    <property type="term" value="P:signal transduction"/>
    <property type="evidence" value="ECO:0007669"/>
    <property type="project" value="UniProtKB-KW"/>
</dbReference>
<comment type="caution">
    <text evidence="8">The sequence shown here is derived from an EMBL/GenBank/DDBJ whole genome shotgun (WGS) entry which is preliminary data.</text>
</comment>
<reference evidence="8" key="2">
    <citation type="submission" date="2021-04" db="EMBL/GenBank/DDBJ databases">
        <authorList>
            <person name="Gilroy R."/>
        </authorList>
    </citation>
    <scope>NUCLEOTIDE SEQUENCE</scope>
    <source>
        <strain evidence="8">378</strain>
    </source>
</reference>
<accession>A0A948X2A6</accession>
<dbReference type="GO" id="GO:0006935">
    <property type="term" value="P:chemotaxis"/>
    <property type="evidence" value="ECO:0007669"/>
    <property type="project" value="UniProtKB-ARBA"/>
</dbReference>
<keyword evidence="2 4" id="KW-0807">Transducer</keyword>
<dbReference type="InterPro" id="IPR004089">
    <property type="entry name" value="MCPsignal_dom"/>
</dbReference>
<keyword evidence="5" id="KW-0472">Membrane</keyword>
<evidence type="ECO:0000259" key="7">
    <source>
        <dbReference type="PROSITE" id="PS50885"/>
    </source>
</evidence>
<feature type="domain" description="Methyl-accepting transducer" evidence="6">
    <location>
        <begin position="263"/>
        <end position="499"/>
    </location>
</feature>
<dbReference type="PANTHER" id="PTHR32089">
    <property type="entry name" value="METHYL-ACCEPTING CHEMOTAXIS PROTEIN MCPB"/>
    <property type="match status" value="1"/>
</dbReference>
<proteinExistence type="inferred from homology"/>
<dbReference type="PROSITE" id="PS50885">
    <property type="entry name" value="HAMP"/>
    <property type="match status" value="1"/>
</dbReference>
<dbReference type="SUPFAM" id="SSF58104">
    <property type="entry name" value="Methyl-accepting chemotaxis protein (MCP) signaling domain"/>
    <property type="match status" value="1"/>
</dbReference>
<dbReference type="FunFam" id="1.10.287.950:FF:000001">
    <property type="entry name" value="Methyl-accepting chemotaxis sensory transducer"/>
    <property type="match status" value="1"/>
</dbReference>
<dbReference type="Proteomes" id="UP000733611">
    <property type="component" value="Unassembled WGS sequence"/>
</dbReference>
<organism evidence="8 9">
    <name type="scientific">Candidatus Anaerobiospirillum pullicola</name>
    <dbReference type="NCBI Taxonomy" id="2838451"/>
    <lineage>
        <taxon>Bacteria</taxon>
        <taxon>Pseudomonadati</taxon>
        <taxon>Pseudomonadota</taxon>
        <taxon>Gammaproteobacteria</taxon>
        <taxon>Aeromonadales</taxon>
        <taxon>Succinivibrionaceae</taxon>
        <taxon>Anaerobiospirillum</taxon>
    </lineage>
</organism>
<name>A0A948X2A6_9GAMM</name>
<evidence type="ECO:0000256" key="3">
    <source>
        <dbReference type="ARBA" id="ARBA00029447"/>
    </source>
</evidence>
<gene>
    <name evidence="8" type="ORF">H9847_10525</name>
</gene>
<feature type="transmembrane region" description="Helical" evidence="5">
    <location>
        <begin position="13"/>
        <end position="33"/>
    </location>
</feature>
<comment type="similarity">
    <text evidence="3">Belongs to the methyl-accepting chemotaxis (MCP) protein family.</text>
</comment>